<gene>
    <name evidence="3" type="ORF">DW916_15070</name>
    <name evidence="2" type="ORF">DXB80_10695</name>
</gene>
<keyword evidence="1" id="KW-0812">Transmembrane</keyword>
<evidence type="ECO:0000313" key="5">
    <source>
        <dbReference type="Proteomes" id="UP000284990"/>
    </source>
</evidence>
<comment type="caution">
    <text evidence="3">The sequence shown here is derived from an EMBL/GenBank/DDBJ whole genome shotgun (WGS) entry which is preliminary data.</text>
</comment>
<sequence length="65" mass="7434">MHYLSVLRIIFLQKYVFFLYLASFFAEIVKKMPKNVVVSRKNAIFAVDLPITAIGDAENLENPEG</sequence>
<protein>
    <submittedName>
        <fullName evidence="3">Uncharacterized protein</fullName>
    </submittedName>
</protein>
<evidence type="ECO:0000256" key="1">
    <source>
        <dbReference type="SAM" id="Phobius"/>
    </source>
</evidence>
<dbReference type="EMBL" id="QSUC01000031">
    <property type="protein sequence ID" value="RGN06682.1"/>
    <property type="molecule type" value="Genomic_DNA"/>
</dbReference>
<reference evidence="4 5" key="1">
    <citation type="submission" date="2018-08" db="EMBL/GenBank/DDBJ databases">
        <title>A genome reference for cultivated species of the human gut microbiota.</title>
        <authorList>
            <person name="Zou Y."/>
            <person name="Xue W."/>
            <person name="Luo G."/>
        </authorList>
    </citation>
    <scope>NUCLEOTIDE SEQUENCE [LARGE SCALE GENOMIC DNA]</scope>
    <source>
        <strain evidence="3 5">AM42-23AC</strain>
        <strain evidence="2 4">OM06-11</strain>
    </source>
</reference>
<proteinExistence type="predicted"/>
<evidence type="ECO:0000313" key="2">
    <source>
        <dbReference type="EMBL" id="RGN06682.1"/>
    </source>
</evidence>
<dbReference type="AlphaFoldDB" id="A0A3E5AA75"/>
<dbReference type="EMBL" id="QSFW01000043">
    <property type="protein sequence ID" value="RHA82499.1"/>
    <property type="molecule type" value="Genomic_DNA"/>
</dbReference>
<evidence type="ECO:0000313" key="3">
    <source>
        <dbReference type="EMBL" id="RHA82499.1"/>
    </source>
</evidence>
<keyword evidence="1" id="KW-0472">Membrane</keyword>
<dbReference type="Proteomes" id="UP000284990">
    <property type="component" value="Unassembled WGS sequence"/>
</dbReference>
<dbReference type="Proteomes" id="UP000261245">
    <property type="component" value="Unassembled WGS sequence"/>
</dbReference>
<accession>A0A3E5AA75</accession>
<organism evidence="3 5">
    <name type="scientific">Segatella copri</name>
    <dbReference type="NCBI Taxonomy" id="165179"/>
    <lineage>
        <taxon>Bacteria</taxon>
        <taxon>Pseudomonadati</taxon>
        <taxon>Bacteroidota</taxon>
        <taxon>Bacteroidia</taxon>
        <taxon>Bacteroidales</taxon>
        <taxon>Prevotellaceae</taxon>
        <taxon>Segatella</taxon>
    </lineage>
</organism>
<keyword evidence="1" id="KW-1133">Transmembrane helix</keyword>
<evidence type="ECO:0000313" key="4">
    <source>
        <dbReference type="Proteomes" id="UP000261245"/>
    </source>
</evidence>
<name>A0A3E5AA75_9BACT</name>
<feature type="transmembrane region" description="Helical" evidence="1">
    <location>
        <begin position="6"/>
        <end position="26"/>
    </location>
</feature>